<protein>
    <submittedName>
        <fullName evidence="2">Uncharacterized protein</fullName>
    </submittedName>
</protein>
<sequence>MNSQQKKPGQLASWWRTRGGLTCDPVKGCFLLVYAGSGRNQRLTTNFAGLQGALCLCASCVFPTEEDVLEDVVLFLEDSQHPPGACFCLLFGSGRHAREQPEDSDGDLNGRLSSLSPPKAPTWTPGLRKPDSELFQEESVNDAKRVPGTGKVDGQMGASYASKKEASVEVPAAPVISNWSCLYME</sequence>
<feature type="region of interest" description="Disordered" evidence="1">
    <location>
        <begin position="99"/>
        <end position="130"/>
    </location>
</feature>
<name>A0A022WD23_TRIRU</name>
<organism evidence="2">
    <name type="scientific">Trichophyton rubrum CBS 288.86</name>
    <dbReference type="NCBI Taxonomy" id="1215330"/>
    <lineage>
        <taxon>Eukaryota</taxon>
        <taxon>Fungi</taxon>
        <taxon>Dikarya</taxon>
        <taxon>Ascomycota</taxon>
        <taxon>Pezizomycotina</taxon>
        <taxon>Eurotiomycetes</taxon>
        <taxon>Eurotiomycetidae</taxon>
        <taxon>Onygenales</taxon>
        <taxon>Arthrodermataceae</taxon>
        <taxon>Trichophyton</taxon>
    </lineage>
</organism>
<reference evidence="2" key="1">
    <citation type="submission" date="2014-02" db="EMBL/GenBank/DDBJ databases">
        <title>The Genome Sequence of Trichophyton rubrum (morphotype fischeri) CBS 288.86.</title>
        <authorList>
            <consortium name="The Broad Institute Genomics Platform"/>
            <person name="Cuomo C.A."/>
            <person name="White T.C."/>
            <person name="Graser Y."/>
            <person name="Martinez-Rossi N."/>
            <person name="Heitman J."/>
            <person name="Young S.K."/>
            <person name="Zeng Q."/>
            <person name="Gargeya S."/>
            <person name="Abouelleil A."/>
            <person name="Alvarado L."/>
            <person name="Chapman S.B."/>
            <person name="Gainer-Dewar J."/>
            <person name="Goldberg J."/>
            <person name="Griggs A."/>
            <person name="Gujja S."/>
            <person name="Hansen M."/>
            <person name="Howarth C."/>
            <person name="Imamovic A."/>
            <person name="Larimer J."/>
            <person name="Martinez D."/>
            <person name="Murphy C."/>
            <person name="Pearson M.D."/>
            <person name="Persinoti G."/>
            <person name="Poon T."/>
            <person name="Priest M."/>
            <person name="Roberts A.D."/>
            <person name="Saif S."/>
            <person name="Shea T.D."/>
            <person name="Sykes S.N."/>
            <person name="Wortman J."/>
            <person name="Nusbaum C."/>
            <person name="Birren B."/>
        </authorList>
    </citation>
    <scope>NUCLEOTIDE SEQUENCE [LARGE SCALE GENOMIC DNA]</scope>
    <source>
        <strain evidence="2">CBS 288.86</strain>
    </source>
</reference>
<evidence type="ECO:0000256" key="1">
    <source>
        <dbReference type="SAM" id="MobiDB-lite"/>
    </source>
</evidence>
<dbReference type="AlphaFoldDB" id="A0A022WD23"/>
<dbReference type="HOGENOM" id="CLU_1462350_0_0_1"/>
<gene>
    <name evidence="2" type="ORF">H103_01296</name>
</gene>
<evidence type="ECO:0000313" key="2">
    <source>
        <dbReference type="EMBL" id="EZF56295.1"/>
    </source>
</evidence>
<dbReference type="EMBL" id="KK207723">
    <property type="protein sequence ID" value="EZF56295.1"/>
    <property type="molecule type" value="Genomic_DNA"/>
</dbReference>
<accession>A0A022WD23</accession>
<proteinExistence type="predicted"/>
<dbReference type="Proteomes" id="UP000023758">
    <property type="component" value="Unassembled WGS sequence"/>
</dbReference>